<accession>A0ABY5K7E7</accession>
<dbReference type="Proteomes" id="UP001317322">
    <property type="component" value="Chromosome"/>
</dbReference>
<evidence type="ECO:0000313" key="8">
    <source>
        <dbReference type="Proteomes" id="UP001317322"/>
    </source>
</evidence>
<dbReference type="RefSeq" id="WP_227565268.1">
    <property type="nucleotide sequence ID" value="NZ_CP101989.1"/>
</dbReference>
<dbReference type="GO" id="GO:0035447">
    <property type="term" value="F:mycothiol synthase activity"/>
    <property type="evidence" value="ECO:0007669"/>
    <property type="project" value="UniProtKB-EC"/>
</dbReference>
<feature type="binding site" evidence="4">
    <location>
        <position position="294"/>
    </location>
    <ligand>
        <name>1D-myo-inositol 2-(L-cysteinylamino)-2-deoxy-alpha-D-glucopyranoside</name>
        <dbReference type="ChEBI" id="CHEBI:58887"/>
    </ligand>
</feature>
<evidence type="ECO:0000256" key="5">
    <source>
        <dbReference type="SAM" id="MobiDB-lite"/>
    </source>
</evidence>
<feature type="domain" description="N-acetyltransferase" evidence="6">
    <location>
        <begin position="27"/>
        <end position="159"/>
    </location>
</feature>
<feature type="binding site" evidence="4">
    <location>
        <begin position="260"/>
        <end position="262"/>
    </location>
    <ligand>
        <name>acetyl-CoA</name>
        <dbReference type="ChEBI" id="CHEBI:57288"/>
        <label>2</label>
    </ligand>
</feature>
<dbReference type="Pfam" id="PF00583">
    <property type="entry name" value="Acetyltransf_1"/>
    <property type="match status" value="1"/>
</dbReference>
<dbReference type="PANTHER" id="PTHR43617:SF31">
    <property type="entry name" value="MYCOTHIOL ACETYLTRANSFERASE"/>
    <property type="match status" value="1"/>
</dbReference>
<dbReference type="InterPro" id="IPR050276">
    <property type="entry name" value="MshD_Acetyltransferase"/>
</dbReference>
<keyword evidence="1 4" id="KW-0808">Transferase</keyword>
<comment type="caution">
    <text evidence="4">Lacks conserved residue(s) required for the propagation of feature annotation.</text>
</comment>
<comment type="subunit">
    <text evidence="4">Monomer.</text>
</comment>
<dbReference type="PANTHER" id="PTHR43617">
    <property type="entry name" value="L-AMINO ACID N-ACETYLTRANSFERASE"/>
    <property type="match status" value="1"/>
</dbReference>
<dbReference type="InterPro" id="IPR016181">
    <property type="entry name" value="Acyl_CoA_acyltransferase"/>
</dbReference>
<protein>
    <recommendedName>
        <fullName evidence="4">Mycothiol acetyltransferase</fullName>
        <shortName evidence="4">MSH acetyltransferase</shortName>
        <ecNumber evidence="4">2.3.1.189</ecNumber>
    </recommendedName>
    <alternativeName>
        <fullName evidence="4">Mycothiol synthase</fullName>
    </alternativeName>
</protein>
<dbReference type="NCBIfam" id="TIGR03448">
    <property type="entry name" value="mycothiol_MshD"/>
    <property type="match status" value="1"/>
</dbReference>
<dbReference type="Pfam" id="PF13508">
    <property type="entry name" value="Acetyltransf_7"/>
    <property type="match status" value="1"/>
</dbReference>
<feature type="binding site" evidence="4">
    <location>
        <begin position="299"/>
        <end position="304"/>
    </location>
    <ligand>
        <name>acetyl-CoA</name>
        <dbReference type="ChEBI" id="CHEBI:57288"/>
        <label>2</label>
    </ligand>
</feature>
<dbReference type="SUPFAM" id="SSF55729">
    <property type="entry name" value="Acyl-CoA N-acyltransferases (Nat)"/>
    <property type="match status" value="1"/>
</dbReference>
<evidence type="ECO:0000256" key="2">
    <source>
        <dbReference type="ARBA" id="ARBA00022737"/>
    </source>
</evidence>
<feature type="binding site" evidence="4">
    <location>
        <position position="256"/>
    </location>
    <ligand>
        <name>1D-myo-inositol 2-(L-cysteinylamino)-2-deoxy-alpha-D-glucopyranoside</name>
        <dbReference type="ChEBI" id="CHEBI:58887"/>
    </ligand>
</feature>
<feature type="binding site" evidence="4">
    <location>
        <position position="43"/>
    </location>
    <ligand>
        <name>1D-myo-inositol 2-(L-cysteinylamino)-2-deoxy-alpha-D-glucopyranoside</name>
        <dbReference type="ChEBI" id="CHEBI:58887"/>
    </ligand>
</feature>
<reference evidence="7 8" key="1">
    <citation type="submission" date="2022-07" db="EMBL/GenBank/DDBJ databases">
        <title>Novel species in genus cellulomonas.</title>
        <authorList>
            <person name="Ye L."/>
        </authorList>
    </citation>
    <scope>NUCLEOTIDE SEQUENCE [LARGE SCALE GENOMIC DNA]</scope>
    <source>
        <strain evidence="8">zg-Y908</strain>
    </source>
</reference>
<keyword evidence="2 4" id="KW-0677">Repeat</keyword>
<name>A0ABY5K7E7_9CELL</name>
<keyword evidence="3 4" id="KW-0012">Acyltransferase</keyword>
<comment type="catalytic activity">
    <reaction evidence="4">
        <text>1D-myo-inositol 2-(L-cysteinylamino)-2-deoxy-alpha-D-glucopyranoside + acetyl-CoA = mycothiol + CoA + H(+)</text>
        <dbReference type="Rhea" id="RHEA:26172"/>
        <dbReference type="ChEBI" id="CHEBI:15378"/>
        <dbReference type="ChEBI" id="CHEBI:16768"/>
        <dbReference type="ChEBI" id="CHEBI:57287"/>
        <dbReference type="ChEBI" id="CHEBI:57288"/>
        <dbReference type="ChEBI" id="CHEBI:58887"/>
        <dbReference type="EC" id="2.3.1.189"/>
    </reaction>
</comment>
<keyword evidence="8" id="KW-1185">Reference proteome</keyword>
<dbReference type="PIRSF" id="PIRSF021524">
    <property type="entry name" value="MSH_acetyltransferase"/>
    <property type="match status" value="1"/>
</dbReference>
<feature type="domain" description="N-acetyltransferase" evidence="6">
    <location>
        <begin position="172"/>
        <end position="337"/>
    </location>
</feature>
<comment type="function">
    <text evidence="4">Catalyzes the transfer of acetyl from acetyl-CoA to desacetylmycothiol (Cys-GlcN-Ins) to form mycothiol.</text>
</comment>
<evidence type="ECO:0000256" key="3">
    <source>
        <dbReference type="ARBA" id="ARBA00023315"/>
    </source>
</evidence>
<organism evidence="7 8">
    <name type="scientific">Cellulomonas wangsupingiae</name>
    <dbReference type="NCBI Taxonomy" id="2968085"/>
    <lineage>
        <taxon>Bacteria</taxon>
        <taxon>Bacillati</taxon>
        <taxon>Actinomycetota</taxon>
        <taxon>Actinomycetes</taxon>
        <taxon>Micrococcales</taxon>
        <taxon>Cellulomonadaceae</taxon>
        <taxon>Cellulomonas</taxon>
    </lineage>
</organism>
<proteinExistence type="inferred from homology"/>
<evidence type="ECO:0000256" key="4">
    <source>
        <dbReference type="HAMAP-Rule" id="MF_01698"/>
    </source>
</evidence>
<dbReference type="HAMAP" id="MF_01698">
    <property type="entry name" value="MshD"/>
    <property type="match status" value="1"/>
</dbReference>
<dbReference type="InterPro" id="IPR017813">
    <property type="entry name" value="Mycothiol_AcTrfase"/>
</dbReference>
<dbReference type="PROSITE" id="PS51186">
    <property type="entry name" value="GNAT"/>
    <property type="match status" value="2"/>
</dbReference>
<sequence>MSDFEMPASVTAVAGPLPPAQADAVRALHRSATRCDGVAPLSEQPLLWLADEEAPVVHLLARATDDPPDDDRQAPLVGYAQLDVGSSTTVRAELVVDPPYRRRGVARALLADAATEAAAVPGRRLQVWAHGDLPAARATAAAAGMSVVRELWRMALDLTEHPPADAALPQGVQVRTFVPGQDEDAWRRVNARAFAYHPEQGRMTSADLRAREQEPWFDPAGFLLVERDGQLLGSVWTKVHPPGDAPDGAPGEEVGEIYVVGVDPDAQGLGLGRALTSLGLAHLRDRGLRTVILYTGAENTVAVHTYQRAGFVRAAVDVMYGASGSPARGTPLARVADDDTPTPADGATMGA</sequence>
<evidence type="ECO:0000256" key="1">
    <source>
        <dbReference type="ARBA" id="ARBA00022679"/>
    </source>
</evidence>
<feature type="binding site" evidence="4">
    <location>
        <position position="238"/>
    </location>
    <ligand>
        <name>1D-myo-inositol 2-(L-cysteinylamino)-2-deoxy-alpha-D-glucopyranoside</name>
        <dbReference type="ChEBI" id="CHEBI:58887"/>
    </ligand>
</feature>
<evidence type="ECO:0000259" key="6">
    <source>
        <dbReference type="PROSITE" id="PS51186"/>
    </source>
</evidence>
<feature type="region of interest" description="Disordered" evidence="5">
    <location>
        <begin position="326"/>
        <end position="351"/>
    </location>
</feature>
<gene>
    <name evidence="4 7" type="primary">mshD</name>
    <name evidence="7" type="ORF">NP075_14610</name>
</gene>
<evidence type="ECO:0000313" key="7">
    <source>
        <dbReference type="EMBL" id="UUI64343.1"/>
    </source>
</evidence>
<dbReference type="Gene3D" id="3.40.630.30">
    <property type="match status" value="1"/>
</dbReference>
<dbReference type="InterPro" id="IPR000182">
    <property type="entry name" value="GNAT_dom"/>
</dbReference>
<feature type="binding site" evidence="4">
    <location>
        <begin position="267"/>
        <end position="273"/>
    </location>
    <ligand>
        <name>acetyl-CoA</name>
        <dbReference type="ChEBI" id="CHEBI:57288"/>
        <label>2</label>
    </ligand>
</feature>
<feature type="binding site" evidence="4">
    <location>
        <position position="199"/>
    </location>
    <ligand>
        <name>1D-myo-inositol 2-(L-cysteinylamino)-2-deoxy-alpha-D-glucopyranoside</name>
        <dbReference type="ChEBI" id="CHEBI:58887"/>
    </ligand>
</feature>
<dbReference type="EMBL" id="CP101989">
    <property type="protein sequence ID" value="UUI64343.1"/>
    <property type="molecule type" value="Genomic_DNA"/>
</dbReference>
<dbReference type="CDD" id="cd04301">
    <property type="entry name" value="NAT_SF"/>
    <property type="match status" value="1"/>
</dbReference>
<feature type="binding site" evidence="4">
    <location>
        <begin position="94"/>
        <end position="96"/>
    </location>
    <ligand>
        <name>acetyl-CoA</name>
        <dbReference type="ChEBI" id="CHEBI:57288"/>
        <label>1</label>
    </ligand>
</feature>
<comment type="similarity">
    <text evidence="4">Belongs to the acetyltransferase family. MshD subfamily.</text>
</comment>
<dbReference type="EC" id="2.3.1.189" evidence="4"/>